<dbReference type="Proteomes" id="UP001062846">
    <property type="component" value="Chromosome 8"/>
</dbReference>
<reference evidence="1" key="1">
    <citation type="submission" date="2022-02" db="EMBL/GenBank/DDBJ databases">
        <title>Plant Genome Project.</title>
        <authorList>
            <person name="Zhang R.-G."/>
        </authorList>
    </citation>
    <scope>NUCLEOTIDE SEQUENCE</scope>
    <source>
        <strain evidence="1">AT1</strain>
    </source>
</reference>
<organism evidence="1 2">
    <name type="scientific">Rhododendron molle</name>
    <name type="common">Chinese azalea</name>
    <name type="synonym">Azalea mollis</name>
    <dbReference type="NCBI Taxonomy" id="49168"/>
    <lineage>
        <taxon>Eukaryota</taxon>
        <taxon>Viridiplantae</taxon>
        <taxon>Streptophyta</taxon>
        <taxon>Embryophyta</taxon>
        <taxon>Tracheophyta</taxon>
        <taxon>Spermatophyta</taxon>
        <taxon>Magnoliopsida</taxon>
        <taxon>eudicotyledons</taxon>
        <taxon>Gunneridae</taxon>
        <taxon>Pentapetalae</taxon>
        <taxon>asterids</taxon>
        <taxon>Ericales</taxon>
        <taxon>Ericaceae</taxon>
        <taxon>Ericoideae</taxon>
        <taxon>Rhodoreae</taxon>
        <taxon>Rhododendron</taxon>
    </lineage>
</organism>
<evidence type="ECO:0000313" key="1">
    <source>
        <dbReference type="EMBL" id="KAI8543968.1"/>
    </source>
</evidence>
<evidence type="ECO:0000313" key="2">
    <source>
        <dbReference type="Proteomes" id="UP001062846"/>
    </source>
</evidence>
<comment type="caution">
    <text evidence="1">The sequence shown here is derived from an EMBL/GenBank/DDBJ whole genome shotgun (WGS) entry which is preliminary data.</text>
</comment>
<keyword evidence="2" id="KW-1185">Reference proteome</keyword>
<proteinExistence type="predicted"/>
<gene>
    <name evidence="1" type="ORF">RHMOL_Rhmol08G0258600</name>
</gene>
<protein>
    <submittedName>
        <fullName evidence="1">Uncharacterized protein</fullName>
    </submittedName>
</protein>
<dbReference type="EMBL" id="CM046395">
    <property type="protein sequence ID" value="KAI8543968.1"/>
    <property type="molecule type" value="Genomic_DNA"/>
</dbReference>
<sequence>MWVATSGPFGCGDIAEPVVVGGFEEEGQRSICEVKAFKCDDWLKDSFMLLCAEMRGDGVLMFLSMEQQLQAFECLFVPPVSSKATLVPLNQITYFLPSLYKKVSKQRFIMGHGKGWHTVERGDIKETDYALTVNLYGGEFQHRNGRPSSLASRSSNWRSATVTRSSERATVALGWSPLCLLLPSQPPDLPVVGVVWLRRGFQKLHNKGRIFFQYFSHDTQKHGYALFPDETLSSDAYHDIDYVQGQVLAEIEGPVNGLFCLSNCEDRFIIWNPAIREFRTLPYPYHPNLPPHPEVYGYSIGFGVDPLTGEFKLVLIRRVENFKRRALDAYVTVFTLCTNTWRHLDGLDHLMGDRSLTPSTTGKHVDGVYYWWTGYAILTFDMGMEVFRVIPAPFILPSELLFFLRCDSIRQ</sequence>
<name>A0ACC0MUL6_RHOML</name>
<accession>A0ACC0MUL6</accession>